<evidence type="ECO:0000313" key="2">
    <source>
        <dbReference type="Proteomes" id="UP000250434"/>
    </source>
</evidence>
<dbReference type="KEGG" id="aab:A4R43_02215"/>
<dbReference type="AlphaFoldDB" id="A0A344L0B1"/>
<accession>A0A344L0B1</accession>
<name>A0A344L0B1_9PSEU</name>
<reference evidence="1 2" key="1">
    <citation type="submission" date="2016-04" db="EMBL/GenBank/DDBJ databases">
        <title>Complete genome sequence and analysis of deep-sea sediment isolate, Amycolatopsis sp. WP1.</title>
        <authorList>
            <person name="Wang H."/>
            <person name="Chen S."/>
            <person name="Wu Q."/>
        </authorList>
    </citation>
    <scope>NUCLEOTIDE SEQUENCE [LARGE SCALE GENOMIC DNA]</scope>
    <source>
        <strain evidence="1 2">WP1</strain>
    </source>
</reference>
<dbReference type="EMBL" id="CP015163">
    <property type="protein sequence ID" value="AXB41485.1"/>
    <property type="molecule type" value="Genomic_DNA"/>
</dbReference>
<gene>
    <name evidence="1" type="ORF">A4R43_02215</name>
</gene>
<proteinExistence type="predicted"/>
<dbReference type="Proteomes" id="UP000250434">
    <property type="component" value="Chromosome"/>
</dbReference>
<keyword evidence="2" id="KW-1185">Reference proteome</keyword>
<protein>
    <submittedName>
        <fullName evidence="1">Uncharacterized protein</fullName>
    </submittedName>
</protein>
<organism evidence="1 2">
    <name type="scientific">Amycolatopsis albispora</name>
    <dbReference type="NCBI Taxonomy" id="1804986"/>
    <lineage>
        <taxon>Bacteria</taxon>
        <taxon>Bacillati</taxon>
        <taxon>Actinomycetota</taxon>
        <taxon>Actinomycetes</taxon>
        <taxon>Pseudonocardiales</taxon>
        <taxon>Pseudonocardiaceae</taxon>
        <taxon>Amycolatopsis</taxon>
    </lineage>
</organism>
<sequence>MAAPREDLATLEAERHGAPLTFVLAEAVIEFAADLRRGRKPRTGYARTTDGLSAAELTAELVAHDFRG</sequence>
<evidence type="ECO:0000313" key="1">
    <source>
        <dbReference type="EMBL" id="AXB41485.1"/>
    </source>
</evidence>